<keyword evidence="2" id="KW-1133">Transmembrane helix</keyword>
<dbReference type="Proteomes" id="UP001363151">
    <property type="component" value="Unassembled WGS sequence"/>
</dbReference>
<feature type="region of interest" description="Disordered" evidence="1">
    <location>
        <begin position="1"/>
        <end position="22"/>
    </location>
</feature>
<reference evidence="3 4" key="1">
    <citation type="submission" date="2024-03" db="EMBL/GenBank/DDBJ databases">
        <title>Aureococcus anophagefferens CCMP1851 and Kratosvirus quantuckense: Draft genome of a second virus-susceptible host strain in the model system.</title>
        <authorList>
            <person name="Chase E."/>
            <person name="Truchon A.R."/>
            <person name="Schepens W."/>
            <person name="Wilhelm S.W."/>
        </authorList>
    </citation>
    <scope>NUCLEOTIDE SEQUENCE [LARGE SCALE GENOMIC DNA]</scope>
    <source>
        <strain evidence="3 4">CCMP1851</strain>
    </source>
</reference>
<evidence type="ECO:0000256" key="2">
    <source>
        <dbReference type="SAM" id="Phobius"/>
    </source>
</evidence>
<organism evidence="3 4">
    <name type="scientific">Aureococcus anophagefferens</name>
    <name type="common">Harmful bloom alga</name>
    <dbReference type="NCBI Taxonomy" id="44056"/>
    <lineage>
        <taxon>Eukaryota</taxon>
        <taxon>Sar</taxon>
        <taxon>Stramenopiles</taxon>
        <taxon>Ochrophyta</taxon>
        <taxon>Pelagophyceae</taxon>
        <taxon>Pelagomonadales</taxon>
        <taxon>Pelagomonadaceae</taxon>
        <taxon>Aureococcus</taxon>
    </lineage>
</organism>
<name>A0ABR1G7R2_AURAN</name>
<protein>
    <submittedName>
        <fullName evidence="3">Protein N-acetylglucosaminyltransferase</fullName>
    </submittedName>
</protein>
<feature type="transmembrane region" description="Helical" evidence="2">
    <location>
        <begin position="149"/>
        <end position="168"/>
    </location>
</feature>
<sequence>MFTTHSRPVRSSKPSAPAGTKRKPLDKKLYCLDTTQRIPLALRPKLWEEPHAESFWELFYDLIIVVAFIRLSSGKYNLTPAGLTTTSVLFLNFWSCWSMTNMYITSFAQNDVFHRLYYSGHIALTFVMTMYLGHAEFSFFIFNVQARDFSLASIAIRVLTSIMWFHVLCKIPRGLSAAGRARLRRSTLVKLLGLAASMTCFALVAWWEPDWDPKGHDNPCGRRLADAYDDHDYDDLYDDGYDCGHEIHPSHYKSIAAWGAAVLVEQVAFVGATVGMSDAKELPFPYEYAADRMQAWIMLSFGESVIGLLNDETRLETYQLKFKILIFFTVMGLCSVYFDVMQGGRALEHYRAGGDSPGTRAKVGAFFVGQGLLSLAIFFLGMGVKALTHFIFEFIVFVDDTRCGKRQKENGLWRRLAGAEAPDVVAANDDYDDFTWLVVVALNVVYGSCILVSYTMPTSAPAWRVHGGRLGGFAVMLATIYVASHRDNIATAVEHVDDDRCAEFLATQDETPGGSWGDGYTVTEALFLSMVLANAAIGLAHLSIEFEAPAVDIITRAEVSRPQRKFSISHNPRRPKDMADVVLTRMRAHAAARKIIRRYRARKRAEAEEAAVVVS</sequence>
<feature type="transmembrane region" description="Helical" evidence="2">
    <location>
        <begin position="322"/>
        <end position="340"/>
    </location>
</feature>
<keyword evidence="4" id="KW-1185">Reference proteome</keyword>
<evidence type="ECO:0000313" key="3">
    <source>
        <dbReference type="EMBL" id="KAK7249371.1"/>
    </source>
</evidence>
<gene>
    <name evidence="3" type="ORF">SO694_00048154</name>
</gene>
<feature type="transmembrane region" description="Helical" evidence="2">
    <location>
        <begin position="116"/>
        <end position="137"/>
    </location>
</feature>
<feature type="transmembrane region" description="Helical" evidence="2">
    <location>
        <begin position="255"/>
        <end position="274"/>
    </location>
</feature>
<feature type="transmembrane region" description="Helical" evidence="2">
    <location>
        <begin position="188"/>
        <end position="207"/>
    </location>
</feature>
<accession>A0ABR1G7R2</accession>
<comment type="caution">
    <text evidence="3">The sequence shown here is derived from an EMBL/GenBank/DDBJ whole genome shotgun (WGS) entry which is preliminary data.</text>
</comment>
<proteinExistence type="predicted"/>
<dbReference type="PANTHER" id="PTHR36840:SF1">
    <property type="entry name" value="BLL5714 PROTEIN"/>
    <property type="match status" value="1"/>
</dbReference>
<keyword evidence="2" id="KW-0472">Membrane</keyword>
<keyword evidence="2" id="KW-0812">Transmembrane</keyword>
<keyword evidence="3" id="KW-0328">Glycosyltransferase</keyword>
<dbReference type="PANTHER" id="PTHR36840">
    <property type="entry name" value="BLL5714 PROTEIN"/>
    <property type="match status" value="1"/>
</dbReference>
<feature type="transmembrane region" description="Helical" evidence="2">
    <location>
        <begin position="434"/>
        <end position="454"/>
    </location>
</feature>
<evidence type="ECO:0000256" key="1">
    <source>
        <dbReference type="SAM" id="MobiDB-lite"/>
    </source>
</evidence>
<dbReference type="InterPro" id="IPR010640">
    <property type="entry name" value="Low_temperature_requirement_A"/>
</dbReference>
<dbReference type="GO" id="GO:0016757">
    <property type="term" value="F:glycosyltransferase activity"/>
    <property type="evidence" value="ECO:0007669"/>
    <property type="project" value="UniProtKB-KW"/>
</dbReference>
<evidence type="ECO:0000313" key="4">
    <source>
        <dbReference type="Proteomes" id="UP001363151"/>
    </source>
</evidence>
<dbReference type="EMBL" id="JBBJCI010000079">
    <property type="protein sequence ID" value="KAK7249371.1"/>
    <property type="molecule type" value="Genomic_DNA"/>
</dbReference>
<keyword evidence="3" id="KW-0808">Transferase</keyword>
<dbReference type="Pfam" id="PF06772">
    <property type="entry name" value="LtrA"/>
    <property type="match status" value="1"/>
</dbReference>